<gene>
    <name evidence="2" type="ORF">BDP27DRAFT_379801</name>
</gene>
<keyword evidence="1" id="KW-0732">Signal</keyword>
<proteinExistence type="predicted"/>
<feature type="signal peptide" evidence="1">
    <location>
        <begin position="1"/>
        <end position="16"/>
    </location>
</feature>
<keyword evidence="3" id="KW-1185">Reference proteome</keyword>
<name>A0A9P5PCW4_9AGAR</name>
<protein>
    <submittedName>
        <fullName evidence="2">Uncharacterized protein</fullName>
    </submittedName>
</protein>
<dbReference type="AlphaFoldDB" id="A0A9P5PCW4"/>
<evidence type="ECO:0000256" key="1">
    <source>
        <dbReference type="SAM" id="SignalP"/>
    </source>
</evidence>
<organism evidence="2 3">
    <name type="scientific">Rhodocollybia butyracea</name>
    <dbReference type="NCBI Taxonomy" id="206335"/>
    <lineage>
        <taxon>Eukaryota</taxon>
        <taxon>Fungi</taxon>
        <taxon>Dikarya</taxon>
        <taxon>Basidiomycota</taxon>
        <taxon>Agaricomycotina</taxon>
        <taxon>Agaricomycetes</taxon>
        <taxon>Agaricomycetidae</taxon>
        <taxon>Agaricales</taxon>
        <taxon>Marasmiineae</taxon>
        <taxon>Omphalotaceae</taxon>
        <taxon>Rhodocollybia</taxon>
    </lineage>
</organism>
<dbReference type="Proteomes" id="UP000772434">
    <property type="component" value="Unassembled WGS sequence"/>
</dbReference>
<feature type="chain" id="PRO_5040312921" evidence="1">
    <location>
        <begin position="17"/>
        <end position="269"/>
    </location>
</feature>
<accession>A0A9P5PCW4</accession>
<comment type="caution">
    <text evidence="2">The sequence shown here is derived from an EMBL/GenBank/DDBJ whole genome shotgun (WGS) entry which is preliminary data.</text>
</comment>
<sequence length="269" mass="30151">MRSGLLFAFIASSFLAVCPMPMPGSSGPLTEGRPITVTFTDQTREPLDNVEIPESERGSLTKLFSAATDFDLARKIDYKGSYSKPLGELTDRRWAYFTFVGLFAQCTEKKPCFGWIAQGQDWAVYSDKPNLLIPRGKFAKRYIGVIEGGPYWNILAGEPKENRDRASILTQAMRGEWNSISNEFMASLVPTPIIIPATVTFIDQYGVPTSEIDSIGEYEKISVTRMFVAATGVSLAGQLIYKGLYKPLDDPQGRKWVFFYPRWTVQGMY</sequence>
<evidence type="ECO:0000313" key="3">
    <source>
        <dbReference type="Proteomes" id="UP000772434"/>
    </source>
</evidence>
<reference evidence="2" key="1">
    <citation type="submission" date="2020-11" db="EMBL/GenBank/DDBJ databases">
        <authorList>
            <consortium name="DOE Joint Genome Institute"/>
            <person name="Ahrendt S."/>
            <person name="Riley R."/>
            <person name="Andreopoulos W."/>
            <person name="Labutti K."/>
            <person name="Pangilinan J."/>
            <person name="Ruiz-Duenas F.J."/>
            <person name="Barrasa J.M."/>
            <person name="Sanchez-Garcia M."/>
            <person name="Camarero S."/>
            <person name="Miyauchi S."/>
            <person name="Serrano A."/>
            <person name="Linde D."/>
            <person name="Babiker R."/>
            <person name="Drula E."/>
            <person name="Ayuso-Fernandez I."/>
            <person name="Pacheco R."/>
            <person name="Padilla G."/>
            <person name="Ferreira P."/>
            <person name="Barriuso J."/>
            <person name="Kellner H."/>
            <person name="Castanera R."/>
            <person name="Alfaro M."/>
            <person name="Ramirez L."/>
            <person name="Pisabarro A.G."/>
            <person name="Kuo A."/>
            <person name="Tritt A."/>
            <person name="Lipzen A."/>
            <person name="He G."/>
            <person name="Yan M."/>
            <person name="Ng V."/>
            <person name="Cullen D."/>
            <person name="Martin F."/>
            <person name="Rosso M.-N."/>
            <person name="Henrissat B."/>
            <person name="Hibbett D."/>
            <person name="Martinez A.T."/>
            <person name="Grigoriev I.V."/>
        </authorList>
    </citation>
    <scope>NUCLEOTIDE SEQUENCE</scope>
    <source>
        <strain evidence="2">AH 40177</strain>
    </source>
</reference>
<evidence type="ECO:0000313" key="2">
    <source>
        <dbReference type="EMBL" id="KAF9061016.1"/>
    </source>
</evidence>
<dbReference type="EMBL" id="JADNRY010000218">
    <property type="protein sequence ID" value="KAF9061016.1"/>
    <property type="molecule type" value="Genomic_DNA"/>
</dbReference>